<feature type="region of interest" description="Disordered" evidence="1">
    <location>
        <begin position="304"/>
        <end position="432"/>
    </location>
</feature>
<sequence>MTATARQSATSRKQPAIAMLNGNAFTVKRLLALLIIFTVVDASRSLELGDKCQHDMDCTDFIKGSSCSALGYCECAPYFVQLDSKRCLSSQLLGGDCQLSEQCSMKVANSSCLEGACRCVEGFLQFRKHTCLGPAHPGAVCYSHAHCQMFDTRTHCDFLIPNLFGRCQCTSPAKMVGGLCVAPAADQEDQKQEQAVEKVEQPASSTTTTTTTTTTPRPTTRTTRRTTTTTTTTTPAPTTTTRRTTTTTTTTTPAPILLEDELPASVEEQSLEEDDGETTKLRPEVVEVDNGEKLEAVDLAHEETELTQQQNQLDEQQHQEEEQKHQEEEQHRIEQQQNQEEEQQQQHQQVIAQASDAELPQSSQDATTGVQQLLTPADVPTEDAINAEQETEAGPTEDYPYKIDEEYTEEHNDKPEAPELTVDQPEHEESPVAPEIVPIEADEEAAEASGGQEIASSPIDDTMKFDYETSVDEVEPAKPEDERETEAVHQATNEGVVPIDTESETDAESSTEPQIQTQLLQEDGEPETSQTVADEELIPVMKLKSKVDEAADEAEEIPEEKHLRIWPLEIMSWMLL</sequence>
<protein>
    <submittedName>
        <fullName evidence="3">GD14087</fullName>
    </submittedName>
</protein>
<evidence type="ECO:0000256" key="1">
    <source>
        <dbReference type="SAM" id="MobiDB-lite"/>
    </source>
</evidence>
<evidence type="ECO:0000313" key="4">
    <source>
        <dbReference type="Proteomes" id="UP000000304"/>
    </source>
</evidence>
<reference evidence="3 4" key="1">
    <citation type="journal article" date="2007" name="Nature">
        <title>Evolution of genes and genomes on the Drosophila phylogeny.</title>
        <authorList>
            <consortium name="Drosophila 12 Genomes Consortium"/>
            <person name="Clark A.G."/>
            <person name="Eisen M.B."/>
            <person name="Smith D.R."/>
            <person name="Bergman C.M."/>
            <person name="Oliver B."/>
            <person name="Markow T.A."/>
            <person name="Kaufman T.C."/>
            <person name="Kellis M."/>
            <person name="Gelbart W."/>
            <person name="Iyer V.N."/>
            <person name="Pollard D.A."/>
            <person name="Sackton T.B."/>
            <person name="Larracuente A.M."/>
            <person name="Singh N.D."/>
            <person name="Abad J.P."/>
            <person name="Abt D.N."/>
            <person name="Adryan B."/>
            <person name="Aguade M."/>
            <person name="Akashi H."/>
            <person name="Anderson W.W."/>
            <person name="Aquadro C.F."/>
            <person name="Ardell D.H."/>
            <person name="Arguello R."/>
            <person name="Artieri C.G."/>
            <person name="Barbash D.A."/>
            <person name="Barker D."/>
            <person name="Barsanti P."/>
            <person name="Batterham P."/>
            <person name="Batzoglou S."/>
            <person name="Begun D."/>
            <person name="Bhutkar A."/>
            <person name="Blanco E."/>
            <person name="Bosak S.A."/>
            <person name="Bradley R.K."/>
            <person name="Brand A.D."/>
            <person name="Brent M.R."/>
            <person name="Brooks A.N."/>
            <person name="Brown R.H."/>
            <person name="Butlin R.K."/>
            <person name="Caggese C."/>
            <person name="Calvi B.R."/>
            <person name="Bernardo de Carvalho A."/>
            <person name="Caspi A."/>
            <person name="Castrezana S."/>
            <person name="Celniker S.E."/>
            <person name="Chang J.L."/>
            <person name="Chapple C."/>
            <person name="Chatterji S."/>
            <person name="Chinwalla A."/>
            <person name="Civetta A."/>
            <person name="Clifton S.W."/>
            <person name="Comeron J.M."/>
            <person name="Costello J.C."/>
            <person name="Coyne J.A."/>
            <person name="Daub J."/>
            <person name="David R.G."/>
            <person name="Delcher A.L."/>
            <person name="Delehaunty K."/>
            <person name="Do C.B."/>
            <person name="Ebling H."/>
            <person name="Edwards K."/>
            <person name="Eickbush T."/>
            <person name="Evans J.D."/>
            <person name="Filipski A."/>
            <person name="Findeiss S."/>
            <person name="Freyhult E."/>
            <person name="Fulton L."/>
            <person name="Fulton R."/>
            <person name="Garcia A.C."/>
            <person name="Gardiner A."/>
            <person name="Garfield D.A."/>
            <person name="Garvin B.E."/>
            <person name="Gibson G."/>
            <person name="Gilbert D."/>
            <person name="Gnerre S."/>
            <person name="Godfrey J."/>
            <person name="Good R."/>
            <person name="Gotea V."/>
            <person name="Gravely B."/>
            <person name="Greenberg A.J."/>
            <person name="Griffiths-Jones S."/>
            <person name="Gross S."/>
            <person name="Guigo R."/>
            <person name="Gustafson E.A."/>
            <person name="Haerty W."/>
            <person name="Hahn M.W."/>
            <person name="Halligan D.L."/>
            <person name="Halpern A.L."/>
            <person name="Halter G.M."/>
            <person name="Han M.V."/>
            <person name="Heger A."/>
            <person name="Hillier L."/>
            <person name="Hinrichs A.S."/>
            <person name="Holmes I."/>
            <person name="Hoskins R.A."/>
            <person name="Hubisz M.J."/>
            <person name="Hultmark D."/>
            <person name="Huntley M.A."/>
            <person name="Jaffe D.B."/>
            <person name="Jagadeeshan S."/>
            <person name="Jeck W.R."/>
            <person name="Johnson J."/>
            <person name="Jones C.D."/>
            <person name="Jordan W.C."/>
            <person name="Karpen G.H."/>
            <person name="Kataoka E."/>
            <person name="Keightley P.D."/>
            <person name="Kheradpour P."/>
            <person name="Kirkness E.F."/>
            <person name="Koerich L.B."/>
            <person name="Kristiansen K."/>
            <person name="Kudrna D."/>
            <person name="Kulathinal R.J."/>
            <person name="Kumar S."/>
            <person name="Kwok R."/>
            <person name="Lander E."/>
            <person name="Langley C.H."/>
            <person name="Lapoint R."/>
            <person name="Lazzaro B.P."/>
            <person name="Lee S.J."/>
            <person name="Levesque L."/>
            <person name="Li R."/>
            <person name="Lin C.F."/>
            <person name="Lin M.F."/>
            <person name="Lindblad-Toh K."/>
            <person name="Llopart A."/>
            <person name="Long M."/>
            <person name="Low L."/>
            <person name="Lozovsky E."/>
            <person name="Lu J."/>
            <person name="Luo M."/>
            <person name="Machado C.A."/>
            <person name="Makalowski W."/>
            <person name="Marzo M."/>
            <person name="Matsuda M."/>
            <person name="Matzkin L."/>
            <person name="McAllister B."/>
            <person name="McBride C.S."/>
            <person name="McKernan B."/>
            <person name="McKernan K."/>
            <person name="Mendez-Lago M."/>
            <person name="Minx P."/>
            <person name="Mollenhauer M.U."/>
            <person name="Montooth K."/>
            <person name="Mount S.M."/>
            <person name="Mu X."/>
            <person name="Myers E."/>
            <person name="Negre B."/>
            <person name="Newfeld S."/>
            <person name="Nielsen R."/>
            <person name="Noor M.A."/>
            <person name="O'Grady P."/>
            <person name="Pachter L."/>
            <person name="Papaceit M."/>
            <person name="Parisi M.J."/>
            <person name="Parisi M."/>
            <person name="Parts L."/>
            <person name="Pedersen J.S."/>
            <person name="Pesole G."/>
            <person name="Phillippy A.M."/>
            <person name="Ponting C.P."/>
            <person name="Pop M."/>
            <person name="Porcelli D."/>
            <person name="Powell J.R."/>
            <person name="Prohaska S."/>
            <person name="Pruitt K."/>
            <person name="Puig M."/>
            <person name="Quesneville H."/>
            <person name="Ram K.R."/>
            <person name="Rand D."/>
            <person name="Rasmussen M.D."/>
            <person name="Reed L.K."/>
            <person name="Reenan R."/>
            <person name="Reily A."/>
            <person name="Remington K.A."/>
            <person name="Rieger T.T."/>
            <person name="Ritchie M.G."/>
            <person name="Robin C."/>
            <person name="Rogers Y.H."/>
            <person name="Rohde C."/>
            <person name="Rozas J."/>
            <person name="Rubenfield M.J."/>
            <person name="Ruiz A."/>
            <person name="Russo S."/>
            <person name="Salzberg S.L."/>
            <person name="Sanchez-Gracia A."/>
            <person name="Saranga D.J."/>
            <person name="Sato H."/>
            <person name="Schaeffer S.W."/>
            <person name="Schatz M.C."/>
            <person name="Schlenke T."/>
            <person name="Schwartz R."/>
            <person name="Segarra C."/>
            <person name="Singh R.S."/>
            <person name="Sirot L."/>
            <person name="Sirota M."/>
            <person name="Sisneros N.B."/>
            <person name="Smith C.D."/>
            <person name="Smith T.F."/>
            <person name="Spieth J."/>
            <person name="Stage D.E."/>
            <person name="Stark A."/>
            <person name="Stephan W."/>
            <person name="Strausberg R.L."/>
            <person name="Strempel S."/>
            <person name="Sturgill D."/>
            <person name="Sutton G."/>
            <person name="Sutton G.G."/>
            <person name="Tao W."/>
            <person name="Teichmann S."/>
            <person name="Tobari Y.N."/>
            <person name="Tomimura Y."/>
            <person name="Tsolas J.M."/>
            <person name="Valente V.L."/>
            <person name="Venter E."/>
            <person name="Venter J.C."/>
            <person name="Vicario S."/>
            <person name="Vieira F.G."/>
            <person name="Vilella A.J."/>
            <person name="Villasante A."/>
            <person name="Walenz B."/>
            <person name="Wang J."/>
            <person name="Wasserman M."/>
            <person name="Watts T."/>
            <person name="Wilson D."/>
            <person name="Wilson R.K."/>
            <person name="Wing R.A."/>
            <person name="Wolfner M.F."/>
            <person name="Wong A."/>
            <person name="Wong G.K."/>
            <person name="Wu C.I."/>
            <person name="Wu G."/>
            <person name="Yamamoto D."/>
            <person name="Yang H.P."/>
            <person name="Yang S.P."/>
            <person name="Yorke J.A."/>
            <person name="Yoshida K."/>
            <person name="Zdobnov E."/>
            <person name="Zhang P."/>
            <person name="Zhang Y."/>
            <person name="Zimin A.V."/>
            <person name="Baldwin J."/>
            <person name="Abdouelleil A."/>
            <person name="Abdulkadir J."/>
            <person name="Abebe A."/>
            <person name="Abera B."/>
            <person name="Abreu J."/>
            <person name="Acer S.C."/>
            <person name="Aftuck L."/>
            <person name="Alexander A."/>
            <person name="An P."/>
            <person name="Anderson E."/>
            <person name="Anderson S."/>
            <person name="Arachi H."/>
            <person name="Azer M."/>
            <person name="Bachantsang P."/>
            <person name="Barry A."/>
            <person name="Bayul T."/>
            <person name="Berlin A."/>
            <person name="Bessette D."/>
            <person name="Bloom T."/>
            <person name="Blye J."/>
            <person name="Boguslavskiy L."/>
            <person name="Bonnet C."/>
            <person name="Boukhgalter B."/>
            <person name="Bourzgui I."/>
            <person name="Brown A."/>
            <person name="Cahill P."/>
            <person name="Channer S."/>
            <person name="Cheshatsang Y."/>
            <person name="Chuda L."/>
            <person name="Citroen M."/>
            <person name="Collymore A."/>
            <person name="Cooke P."/>
            <person name="Costello M."/>
            <person name="D'Aco K."/>
            <person name="Daza R."/>
            <person name="De Haan G."/>
            <person name="DeGray S."/>
            <person name="DeMaso C."/>
            <person name="Dhargay N."/>
            <person name="Dooley K."/>
            <person name="Dooley E."/>
            <person name="Doricent M."/>
            <person name="Dorje P."/>
            <person name="Dorjee K."/>
            <person name="Dupes A."/>
            <person name="Elong R."/>
            <person name="Falk J."/>
            <person name="Farina A."/>
            <person name="Faro S."/>
            <person name="Ferguson D."/>
            <person name="Fisher S."/>
            <person name="Foley C.D."/>
            <person name="Franke A."/>
            <person name="Friedrich D."/>
            <person name="Gadbois L."/>
            <person name="Gearin G."/>
            <person name="Gearin C.R."/>
            <person name="Giannoukos G."/>
            <person name="Goode T."/>
            <person name="Graham J."/>
            <person name="Grandbois E."/>
            <person name="Grewal S."/>
            <person name="Gyaltsen K."/>
            <person name="Hafez N."/>
            <person name="Hagos B."/>
            <person name="Hall J."/>
            <person name="Henson C."/>
            <person name="Hollinger A."/>
            <person name="Honan T."/>
            <person name="Huard M.D."/>
            <person name="Hughes L."/>
            <person name="Hurhula B."/>
            <person name="Husby M.E."/>
            <person name="Kamat A."/>
            <person name="Kanga B."/>
            <person name="Kashin S."/>
            <person name="Khazanovich D."/>
            <person name="Kisner P."/>
            <person name="Lance K."/>
            <person name="Lara M."/>
            <person name="Lee W."/>
            <person name="Lennon N."/>
            <person name="Letendre F."/>
            <person name="LeVine R."/>
            <person name="Lipovsky A."/>
            <person name="Liu X."/>
            <person name="Liu J."/>
            <person name="Liu S."/>
            <person name="Lokyitsang T."/>
            <person name="Lokyitsang Y."/>
            <person name="Lubonja R."/>
            <person name="Lui A."/>
            <person name="MacDonald P."/>
            <person name="Magnisalis V."/>
            <person name="Maru K."/>
            <person name="Matthews C."/>
            <person name="McCusker W."/>
            <person name="McDonough S."/>
            <person name="Mehta T."/>
            <person name="Meldrim J."/>
            <person name="Meneus L."/>
            <person name="Mihai O."/>
            <person name="Mihalev A."/>
            <person name="Mihova T."/>
            <person name="Mittelman R."/>
            <person name="Mlenga V."/>
            <person name="Montmayeur A."/>
            <person name="Mulrain L."/>
            <person name="Navidi A."/>
            <person name="Naylor J."/>
            <person name="Negash T."/>
            <person name="Nguyen T."/>
            <person name="Nguyen N."/>
            <person name="Nicol R."/>
            <person name="Norbu C."/>
            <person name="Norbu N."/>
            <person name="Novod N."/>
            <person name="O'Neill B."/>
            <person name="Osman S."/>
            <person name="Markiewicz E."/>
            <person name="Oyono O.L."/>
            <person name="Patti C."/>
            <person name="Phunkhang P."/>
            <person name="Pierre F."/>
            <person name="Priest M."/>
            <person name="Raghuraman S."/>
            <person name="Rege F."/>
            <person name="Reyes R."/>
            <person name="Rise C."/>
            <person name="Rogov P."/>
            <person name="Ross K."/>
            <person name="Ryan E."/>
            <person name="Settipalli S."/>
            <person name="Shea T."/>
            <person name="Sherpa N."/>
            <person name="Shi L."/>
            <person name="Shih D."/>
            <person name="Sparrow T."/>
            <person name="Spaulding J."/>
            <person name="Stalker J."/>
            <person name="Stange-Thomann N."/>
            <person name="Stavropoulos S."/>
            <person name="Stone C."/>
            <person name="Strader C."/>
            <person name="Tesfaye S."/>
            <person name="Thomson T."/>
            <person name="Thoulutsang Y."/>
            <person name="Thoulutsang D."/>
            <person name="Topham K."/>
            <person name="Topping I."/>
            <person name="Tsamla T."/>
            <person name="Vassiliev H."/>
            <person name="Vo A."/>
            <person name="Wangchuk T."/>
            <person name="Wangdi T."/>
            <person name="Weiand M."/>
            <person name="Wilkinson J."/>
            <person name="Wilson A."/>
            <person name="Yadav S."/>
            <person name="Young G."/>
            <person name="Yu Q."/>
            <person name="Zembek L."/>
            <person name="Zhong D."/>
            <person name="Zimmer A."/>
            <person name="Zwirko Z."/>
            <person name="Jaffe D.B."/>
            <person name="Alvarez P."/>
            <person name="Brockman W."/>
            <person name="Butler J."/>
            <person name="Chin C."/>
            <person name="Gnerre S."/>
            <person name="Grabherr M."/>
            <person name="Kleber M."/>
            <person name="Mauceli E."/>
            <person name="MacCallum I."/>
        </authorList>
    </citation>
    <scope>NUCLEOTIDE SEQUENCE [LARGE SCALE GENOMIC DNA]</scope>
    <source>
        <strain evidence="4">white501</strain>
    </source>
</reference>
<name>B4QLN6_DROSI</name>
<dbReference type="Proteomes" id="UP000000304">
    <property type="component" value="Chromosome 3L"/>
</dbReference>
<feature type="region of interest" description="Disordered" evidence="1">
    <location>
        <begin position="470"/>
        <end position="532"/>
    </location>
</feature>
<dbReference type="PANTHER" id="PTHR39069">
    <property type="entry name" value="ECDYSONE-INDUCIBLE GENE E1, ISOFORM A"/>
    <property type="match status" value="1"/>
</dbReference>
<dbReference type="HOGENOM" id="CLU_473503_0_0_1"/>
<dbReference type="Pfam" id="PF01683">
    <property type="entry name" value="EB"/>
    <property type="match status" value="1"/>
</dbReference>
<feature type="compositionally biased region" description="Basic and acidic residues" evidence="1">
    <location>
        <begin position="277"/>
        <end position="291"/>
    </location>
</feature>
<dbReference type="OMA" id="IWPLEIM"/>
<dbReference type="Bgee" id="FBgn0189179">
    <property type="expression patterns" value="Expressed in embryo and 3 other cell types or tissues"/>
</dbReference>
<feature type="compositionally biased region" description="Low complexity" evidence="1">
    <location>
        <begin position="201"/>
        <end position="255"/>
    </location>
</feature>
<proteinExistence type="predicted"/>
<dbReference type="EMBL" id="CM000363">
    <property type="protein sequence ID" value="EDX09696.1"/>
    <property type="molecule type" value="Genomic_DNA"/>
</dbReference>
<organism evidence="3 4">
    <name type="scientific">Drosophila simulans</name>
    <name type="common">Fruit fly</name>
    <dbReference type="NCBI Taxonomy" id="7240"/>
    <lineage>
        <taxon>Eukaryota</taxon>
        <taxon>Metazoa</taxon>
        <taxon>Ecdysozoa</taxon>
        <taxon>Arthropoda</taxon>
        <taxon>Hexapoda</taxon>
        <taxon>Insecta</taxon>
        <taxon>Pterygota</taxon>
        <taxon>Neoptera</taxon>
        <taxon>Endopterygota</taxon>
        <taxon>Diptera</taxon>
        <taxon>Brachycera</taxon>
        <taxon>Muscomorpha</taxon>
        <taxon>Ephydroidea</taxon>
        <taxon>Drosophilidae</taxon>
        <taxon>Drosophila</taxon>
        <taxon>Sophophora</taxon>
    </lineage>
</organism>
<feature type="compositionally biased region" description="Basic and acidic residues" evidence="1">
    <location>
        <begin position="191"/>
        <end position="200"/>
    </location>
</feature>
<feature type="compositionally biased region" description="Basic and acidic residues" evidence="1">
    <location>
        <begin position="315"/>
        <end position="334"/>
    </location>
</feature>
<feature type="compositionally biased region" description="Basic and acidic residues" evidence="1">
    <location>
        <begin position="475"/>
        <end position="487"/>
    </location>
</feature>
<evidence type="ECO:0000259" key="2">
    <source>
        <dbReference type="Pfam" id="PF01683"/>
    </source>
</evidence>
<dbReference type="STRING" id="7240.B4QLN6"/>
<feature type="region of interest" description="Disordered" evidence="1">
    <location>
        <begin position="191"/>
        <end position="291"/>
    </location>
</feature>
<accession>B4QLN6</accession>
<dbReference type="InterPro" id="IPR006149">
    <property type="entry name" value="EB_dom"/>
</dbReference>
<keyword evidence="4" id="KW-1185">Reference proteome</keyword>
<feature type="domain" description="EB" evidence="2">
    <location>
        <begin position="75"/>
        <end position="131"/>
    </location>
</feature>
<dbReference type="AlphaFoldDB" id="B4QLN6"/>
<dbReference type="PhylomeDB" id="B4QLN6"/>
<feature type="compositionally biased region" description="Low complexity" evidence="1">
    <location>
        <begin position="447"/>
        <end position="457"/>
    </location>
</feature>
<feature type="compositionally biased region" description="Basic and acidic residues" evidence="1">
    <location>
        <begin position="399"/>
        <end position="417"/>
    </location>
</feature>
<evidence type="ECO:0000313" key="3">
    <source>
        <dbReference type="EMBL" id="EDX09696.1"/>
    </source>
</evidence>
<gene>
    <name evidence="3" type="primary">Dsim\GD14087</name>
    <name evidence="3" type="ORF">Dsim_GD14087</name>
</gene>
<dbReference type="OrthoDB" id="9991628at2759"/>
<feature type="compositionally biased region" description="Polar residues" evidence="1">
    <location>
        <begin position="360"/>
        <end position="374"/>
    </location>
</feature>
<feature type="region of interest" description="Disordered" evidence="1">
    <location>
        <begin position="443"/>
        <end position="462"/>
    </location>
</feature>
<dbReference type="PANTHER" id="PTHR39069:SF1">
    <property type="entry name" value="ECDYSONE-INDUCIBLE GENE E1, ISOFORM A"/>
    <property type="match status" value="1"/>
</dbReference>